<evidence type="ECO:0000313" key="2">
    <source>
        <dbReference type="EMBL" id="DAZ95738.1"/>
    </source>
</evidence>
<reference evidence="2" key="1">
    <citation type="submission" date="2022-11" db="EMBL/GenBank/DDBJ databases">
        <authorList>
            <person name="Morgan W.R."/>
            <person name="Tartar A."/>
        </authorList>
    </citation>
    <scope>NUCLEOTIDE SEQUENCE</scope>
    <source>
        <strain evidence="2">ARSEF 373</strain>
    </source>
</reference>
<evidence type="ECO:0000313" key="3">
    <source>
        <dbReference type="Proteomes" id="UP001146120"/>
    </source>
</evidence>
<comment type="caution">
    <text evidence="2">The sequence shown here is derived from an EMBL/GenBank/DDBJ whole genome shotgun (WGS) entry which is preliminary data.</text>
</comment>
<reference evidence="2" key="2">
    <citation type="journal article" date="2023" name="Microbiol Resour">
        <title>Decontamination and Annotation of the Draft Genome Sequence of the Oomycete Lagenidium giganteum ARSEF 373.</title>
        <authorList>
            <person name="Morgan W.R."/>
            <person name="Tartar A."/>
        </authorList>
    </citation>
    <scope>NUCLEOTIDE SEQUENCE</scope>
    <source>
        <strain evidence="2">ARSEF 373</strain>
    </source>
</reference>
<sequence length="262" mass="29261">MSTTTTTTQCTLIADRTDDSVQLVLGLVALSSLFAKWRFESPRRPLRIWFLDAMKQGTSAAIVHVLNILFAILIAGVSAQEDDDADQCAFYFMNVVVDTTLGVYIAFVLLQFVTALAVRRDWASLKHPGRYGDPPSCRTWWIQLTSWVIILVVMKLIVGVLLYVFRAAITFAGAIVFYPVRNHPKIELLIVMIGCPLVMNMVQFWIQDSFLKDHSKGKNEALPLLNKTQLPASAKPIVSVDSKKSTKNMTTATNAADMYEDL</sequence>
<dbReference type="EMBL" id="DAKRPA010000192">
    <property type="protein sequence ID" value="DAZ95738.1"/>
    <property type="molecule type" value="Genomic_DNA"/>
</dbReference>
<feature type="transmembrane region" description="Helical" evidence="1">
    <location>
        <begin position="188"/>
        <end position="206"/>
    </location>
</feature>
<feature type="transmembrane region" description="Helical" evidence="1">
    <location>
        <begin position="91"/>
        <end position="118"/>
    </location>
</feature>
<dbReference type="GO" id="GO:0016020">
    <property type="term" value="C:membrane"/>
    <property type="evidence" value="ECO:0007669"/>
    <property type="project" value="TreeGrafter"/>
</dbReference>
<organism evidence="2 3">
    <name type="scientific">Lagenidium giganteum</name>
    <dbReference type="NCBI Taxonomy" id="4803"/>
    <lineage>
        <taxon>Eukaryota</taxon>
        <taxon>Sar</taxon>
        <taxon>Stramenopiles</taxon>
        <taxon>Oomycota</taxon>
        <taxon>Peronosporomycetes</taxon>
        <taxon>Pythiales</taxon>
        <taxon>Pythiaceae</taxon>
    </lineage>
</organism>
<evidence type="ECO:0008006" key="4">
    <source>
        <dbReference type="Google" id="ProtNLM"/>
    </source>
</evidence>
<dbReference type="PANTHER" id="PTHR31735:SF1">
    <property type="entry name" value="VACUOLAR MEMBRANE PROTEIN YPL162C"/>
    <property type="match status" value="1"/>
</dbReference>
<dbReference type="Proteomes" id="UP001146120">
    <property type="component" value="Unassembled WGS sequence"/>
</dbReference>
<protein>
    <recommendedName>
        <fullName evidence="4">Vacuolar membrane protein</fullName>
    </recommendedName>
</protein>
<name>A0AAV2YR07_9STRA</name>
<gene>
    <name evidence="2" type="ORF">N0F65_006335</name>
</gene>
<evidence type="ECO:0000256" key="1">
    <source>
        <dbReference type="SAM" id="Phobius"/>
    </source>
</evidence>
<dbReference type="AlphaFoldDB" id="A0AAV2YR07"/>
<dbReference type="PANTHER" id="PTHR31735">
    <property type="entry name" value="VACUOLAR MEMBRANE PROTEIN YPL162C"/>
    <property type="match status" value="1"/>
</dbReference>
<dbReference type="Pfam" id="PF12400">
    <property type="entry name" value="STIMATE"/>
    <property type="match status" value="1"/>
</dbReference>
<dbReference type="InterPro" id="IPR022127">
    <property type="entry name" value="STIMATE/YPL162C"/>
</dbReference>
<keyword evidence="1" id="KW-1133">Transmembrane helix</keyword>
<keyword evidence="1" id="KW-0472">Membrane</keyword>
<proteinExistence type="predicted"/>
<keyword evidence="1" id="KW-0812">Transmembrane</keyword>
<keyword evidence="3" id="KW-1185">Reference proteome</keyword>
<accession>A0AAV2YR07</accession>
<feature type="transmembrane region" description="Helical" evidence="1">
    <location>
        <begin position="60"/>
        <end position="79"/>
    </location>
</feature>